<reference evidence="14 15" key="1">
    <citation type="journal article" date="2007" name="Science">
        <title>The Chlamydomonas genome reveals the evolution of key animal and plant functions.</title>
        <authorList>
            <person name="Merchant S.S."/>
            <person name="Prochnik S.E."/>
            <person name="Vallon O."/>
            <person name="Harris E.H."/>
            <person name="Karpowicz S.J."/>
            <person name="Witman G.B."/>
            <person name="Terry A."/>
            <person name="Salamov A."/>
            <person name="Fritz-Laylin L.K."/>
            <person name="Marechal-Drouard L."/>
            <person name="Marshall W.F."/>
            <person name="Qu L.H."/>
            <person name="Nelson D.R."/>
            <person name="Sanderfoot A.A."/>
            <person name="Spalding M.H."/>
            <person name="Kapitonov V.V."/>
            <person name="Ren Q."/>
            <person name="Ferris P."/>
            <person name="Lindquist E."/>
            <person name="Shapiro H."/>
            <person name="Lucas S.M."/>
            <person name="Grimwood J."/>
            <person name="Schmutz J."/>
            <person name="Cardol P."/>
            <person name="Cerutti H."/>
            <person name="Chanfreau G."/>
            <person name="Chen C.L."/>
            <person name="Cognat V."/>
            <person name="Croft M.T."/>
            <person name="Dent R."/>
            <person name="Dutcher S."/>
            <person name="Fernandez E."/>
            <person name="Fukuzawa H."/>
            <person name="Gonzalez-Ballester D."/>
            <person name="Gonzalez-Halphen D."/>
            <person name="Hallmann A."/>
            <person name="Hanikenne M."/>
            <person name="Hippler M."/>
            <person name="Inwood W."/>
            <person name="Jabbari K."/>
            <person name="Kalanon M."/>
            <person name="Kuras R."/>
            <person name="Lefebvre P.A."/>
            <person name="Lemaire S.D."/>
            <person name="Lobanov A.V."/>
            <person name="Lohr M."/>
            <person name="Manuell A."/>
            <person name="Meier I."/>
            <person name="Mets L."/>
            <person name="Mittag M."/>
            <person name="Mittelmeier T."/>
            <person name="Moroney J.V."/>
            <person name="Moseley J."/>
            <person name="Napoli C."/>
            <person name="Nedelcu A.M."/>
            <person name="Niyogi K."/>
            <person name="Novoselov S.V."/>
            <person name="Paulsen I.T."/>
            <person name="Pazour G."/>
            <person name="Purton S."/>
            <person name="Ral J.P."/>
            <person name="Riano-Pachon D.M."/>
            <person name="Riekhof W."/>
            <person name="Rymarquis L."/>
            <person name="Schroda M."/>
            <person name="Stern D."/>
            <person name="Umen J."/>
            <person name="Willows R."/>
            <person name="Wilson N."/>
            <person name="Zimmer S.L."/>
            <person name="Allmer J."/>
            <person name="Balk J."/>
            <person name="Bisova K."/>
            <person name="Chen C.J."/>
            <person name="Elias M."/>
            <person name="Gendler K."/>
            <person name="Hauser C."/>
            <person name="Lamb M.R."/>
            <person name="Ledford H."/>
            <person name="Long J.C."/>
            <person name="Minagawa J."/>
            <person name="Page M.D."/>
            <person name="Pan J."/>
            <person name="Pootakham W."/>
            <person name="Roje S."/>
            <person name="Rose A."/>
            <person name="Stahlberg E."/>
            <person name="Terauchi A.M."/>
            <person name="Yang P."/>
            <person name="Ball S."/>
            <person name="Bowler C."/>
            <person name="Dieckmann C.L."/>
            <person name="Gladyshev V.N."/>
            <person name="Green P."/>
            <person name="Jorgensen R."/>
            <person name="Mayfield S."/>
            <person name="Mueller-Roeber B."/>
            <person name="Rajamani S."/>
            <person name="Sayre R.T."/>
            <person name="Brokstein P."/>
            <person name="Dubchak I."/>
            <person name="Goodstein D."/>
            <person name="Hornick L."/>
            <person name="Huang Y.W."/>
            <person name="Jhaveri J."/>
            <person name="Luo Y."/>
            <person name="Martinez D."/>
            <person name="Ngau W.C."/>
            <person name="Otillar B."/>
            <person name="Poliakov A."/>
            <person name="Porter A."/>
            <person name="Szajkowski L."/>
            <person name="Werner G."/>
            <person name="Zhou K."/>
            <person name="Grigoriev I.V."/>
            <person name="Rokhsar D.S."/>
            <person name="Grossman A.R."/>
        </authorList>
    </citation>
    <scope>NUCLEOTIDE SEQUENCE [LARGE SCALE GENOMIC DNA]</scope>
    <source>
        <strain evidence="15">CC-503</strain>
    </source>
</reference>
<dbReference type="InterPro" id="IPR008250">
    <property type="entry name" value="ATPase_P-typ_transduc_dom_A_sf"/>
</dbReference>
<dbReference type="SFLD" id="SFLDG00002">
    <property type="entry name" value="C1.7:_P-type_atpase_like"/>
    <property type="match status" value="1"/>
</dbReference>
<dbReference type="ExpressionAtlas" id="A0A2K3DFK1">
    <property type="expression patterns" value="baseline and differential"/>
</dbReference>
<dbReference type="Gene3D" id="3.40.50.1000">
    <property type="entry name" value="HAD superfamily/HAD-like"/>
    <property type="match status" value="1"/>
</dbReference>
<dbReference type="InterPro" id="IPR023214">
    <property type="entry name" value="HAD_sf"/>
</dbReference>
<evidence type="ECO:0000313" key="14">
    <source>
        <dbReference type="EMBL" id="PNW79302.1"/>
    </source>
</evidence>
<feature type="transmembrane region" description="Helical" evidence="12">
    <location>
        <begin position="122"/>
        <end position="140"/>
    </location>
</feature>
<organism evidence="14 15">
    <name type="scientific">Chlamydomonas reinhardtii</name>
    <name type="common">Chlamydomonas smithii</name>
    <dbReference type="NCBI Taxonomy" id="3055"/>
    <lineage>
        <taxon>Eukaryota</taxon>
        <taxon>Viridiplantae</taxon>
        <taxon>Chlorophyta</taxon>
        <taxon>core chlorophytes</taxon>
        <taxon>Chlorophyceae</taxon>
        <taxon>CS clade</taxon>
        <taxon>Chlamydomonadales</taxon>
        <taxon>Chlamydomonadaceae</taxon>
        <taxon>Chlamydomonas</taxon>
    </lineage>
</organism>
<dbReference type="SUPFAM" id="SSF56784">
    <property type="entry name" value="HAD-like"/>
    <property type="match status" value="1"/>
</dbReference>
<keyword evidence="5" id="KW-0547">Nucleotide-binding</keyword>
<feature type="compositionally biased region" description="Polar residues" evidence="11">
    <location>
        <begin position="1"/>
        <end position="12"/>
    </location>
</feature>
<dbReference type="STRING" id="3055.A0A2K3DFK1"/>
<dbReference type="PaxDb" id="3055-EDP00890"/>
<dbReference type="EMBL" id="CM008970">
    <property type="protein sequence ID" value="PNW79302.1"/>
    <property type="molecule type" value="Genomic_DNA"/>
</dbReference>
<keyword evidence="15" id="KW-1185">Reference proteome</keyword>
<feature type="transmembrane region" description="Helical" evidence="12">
    <location>
        <begin position="309"/>
        <end position="329"/>
    </location>
</feature>
<feature type="transmembrane region" description="Helical" evidence="12">
    <location>
        <begin position="938"/>
        <end position="960"/>
    </location>
</feature>
<name>A0A2K3DFK1_CHLRE</name>
<evidence type="ECO:0000256" key="8">
    <source>
        <dbReference type="ARBA" id="ARBA00022989"/>
    </source>
</evidence>
<dbReference type="SUPFAM" id="SSF81653">
    <property type="entry name" value="Calcium ATPase, transduction domain A"/>
    <property type="match status" value="1"/>
</dbReference>
<dbReference type="PROSITE" id="PS00154">
    <property type="entry name" value="ATPASE_E1_E2"/>
    <property type="match status" value="1"/>
</dbReference>
<feature type="transmembrane region" description="Helical" evidence="12">
    <location>
        <begin position="1045"/>
        <end position="1062"/>
    </location>
</feature>
<protein>
    <recommendedName>
        <fullName evidence="10">Sodium/potassium exporting P-type ATPase 1</fullName>
    </recommendedName>
</protein>
<dbReference type="Gene3D" id="1.20.1110.10">
    <property type="entry name" value="Calcium-transporting ATPase, transmembrane domain"/>
    <property type="match status" value="1"/>
</dbReference>
<dbReference type="GO" id="GO:0140352">
    <property type="term" value="P:export from cell"/>
    <property type="evidence" value="ECO:0007669"/>
    <property type="project" value="UniProtKB-ARBA"/>
</dbReference>
<dbReference type="Pfam" id="PF00689">
    <property type="entry name" value="Cation_ATPase_C"/>
    <property type="match status" value="1"/>
</dbReference>
<dbReference type="SFLD" id="SFLDS00003">
    <property type="entry name" value="Haloacid_Dehalogenase"/>
    <property type="match status" value="1"/>
</dbReference>
<evidence type="ECO:0000256" key="3">
    <source>
        <dbReference type="ARBA" id="ARBA00022692"/>
    </source>
</evidence>
<feature type="transmembrane region" description="Helical" evidence="12">
    <location>
        <begin position="865"/>
        <end position="885"/>
    </location>
</feature>
<gene>
    <name evidence="14" type="ORF">CHLRE_09g410050v5</name>
</gene>
<keyword evidence="9 12" id="KW-0472">Membrane</keyword>
<dbReference type="InterPro" id="IPR023299">
    <property type="entry name" value="ATPase_P-typ_cyto_dom_N"/>
</dbReference>
<dbReference type="PRINTS" id="PR00119">
    <property type="entry name" value="CATATPASE"/>
</dbReference>
<evidence type="ECO:0000256" key="2">
    <source>
        <dbReference type="ARBA" id="ARBA00022475"/>
    </source>
</evidence>
<evidence type="ECO:0000256" key="7">
    <source>
        <dbReference type="ARBA" id="ARBA00022967"/>
    </source>
</evidence>
<evidence type="ECO:0000313" key="15">
    <source>
        <dbReference type="Proteomes" id="UP000006906"/>
    </source>
</evidence>
<dbReference type="InterPro" id="IPR044492">
    <property type="entry name" value="P_typ_ATPase_HD_dom"/>
</dbReference>
<evidence type="ECO:0000259" key="13">
    <source>
        <dbReference type="SMART" id="SM00831"/>
    </source>
</evidence>
<evidence type="ECO:0000256" key="11">
    <source>
        <dbReference type="SAM" id="MobiDB-lite"/>
    </source>
</evidence>
<dbReference type="SUPFAM" id="SSF81665">
    <property type="entry name" value="Calcium ATPase, transmembrane domain M"/>
    <property type="match status" value="1"/>
</dbReference>
<dbReference type="Pfam" id="PF00690">
    <property type="entry name" value="Cation_ATPase_N"/>
    <property type="match status" value="1"/>
</dbReference>
<evidence type="ECO:0000256" key="5">
    <source>
        <dbReference type="ARBA" id="ARBA00022741"/>
    </source>
</evidence>
<dbReference type="AlphaFoldDB" id="A0A2K3DFK1"/>
<dbReference type="GO" id="GO:0005524">
    <property type="term" value="F:ATP binding"/>
    <property type="evidence" value="ECO:0007669"/>
    <property type="project" value="UniProtKB-KW"/>
</dbReference>
<feature type="transmembrane region" description="Helical" evidence="12">
    <location>
        <begin position="1012"/>
        <end position="1033"/>
    </location>
</feature>
<sequence>MPAGNAQSGNADQDSRPGPGNVGRKSLGTKSLGAKSLHKTSVLDKASIISLAKRTHTQQPQESDELPWHAIQTGEEVAAELGTSAENGLSTAEAERRLQDFGPNKLTEVEKQGFWRRLWNQVNNMIIGLLFAAAIVEGALESWAEFGLILGVIIINTALGLIQEGRAEKAADAIKALLSPNATVLRDGQAAVLPAESLVPGDVVLLKSGDKVPADVRLLTAVNLQVQEAMLTGESVPVSKVLHPAPAQAGLGDRKCMCFSATNVVSGQGRGVVVATGDSAEIGQINKMVGTVESARNNLVHQLEVLGRWLVLLVLAIGLVAFLLALLHADQGFKEAFESAVSIAVAIVPEGLPAVVTIVLAIGTTVMARNNAIIRQLPAVETLGSLNVICSDKTGTLTKNEMTVVALRTAATEYTVSGVGYEPVGEFAMLVPDAAATDKGAAIANGSGTRSQPLDGAQRTALQQLLKGTVLCNDSSLVKEGPGEVAISIGDDGAAADVAGAADKGEKDKGGGKGVRYSPLGAPTEVALLTAAEKAGLPPAAELKAAVPRVGTVPFESEHKFMATVHREQAEGGGSELIMYVKGAPDRLLPLCNSQVVDNDLSRTAALDPGFWKAQQAALSSRGLRVLALCRTVLPEDTDLSVLSPAWLLSGGVNPEAAAAAAAEGKRPPAPAAKLQLSMVLLVAILDPPREEAVRAVGVAHKAGITVKMITGDHALTAVAIGRMLGIVPADDEAPARTALATAAGARRPAAAVPVITGPQVDAMDDAGLQAVVMGCNVFARASPENKLRIVKALQALGQTAAMTGDGVNDAPALKAADVGVAMGITGTDVSKEAAKMVLADDNFATIVAAVREGRRVWDNIRKILVFNLPVNLAQGFSVLYSYILGFKDVPLTALQVLLVNLITSVTLGLALAAEPPEPDIMERQPRRRGKRLVGKLLLWRMFFVCHVVVALVLGLFYWAGRGSDTPGGGYPLKQQRAEAFNTLVGAQVAYFVSCRFLKLSSFHPRVFFGNPIAYVSISIVAALMVFVTYVPGVNGFFHMSGMDGIQWARVVVATFVVYVIVEVEKALVDPLFMPILRPVLAWLEDHTPDFLSVRTSLQAGSKKLKSACSGCAGGASGGADGDAAPAARALPKRGIQRRGSARGKQPAAAATTAPAPGLGASSAALSVVSEVDGHVRLGVREAAAPAGVGAGGGAGDVEMGRPQP</sequence>
<dbReference type="SMART" id="SM00831">
    <property type="entry name" value="Cation_ATPase_N"/>
    <property type="match status" value="1"/>
</dbReference>
<dbReference type="InterPro" id="IPR001757">
    <property type="entry name" value="P_typ_ATPase"/>
</dbReference>
<proteinExistence type="predicted"/>
<dbReference type="InterPro" id="IPR018303">
    <property type="entry name" value="ATPase_P-typ_P_site"/>
</dbReference>
<keyword evidence="4" id="KW-0479">Metal-binding</keyword>
<comment type="subcellular location">
    <subcellularLocation>
        <location evidence="1">Cell membrane</location>
        <topology evidence="1">Multi-pass membrane protein</topology>
    </subcellularLocation>
</comment>
<evidence type="ECO:0000256" key="1">
    <source>
        <dbReference type="ARBA" id="ARBA00004651"/>
    </source>
</evidence>
<dbReference type="SFLD" id="SFLDF00027">
    <property type="entry name" value="p-type_atpase"/>
    <property type="match status" value="1"/>
</dbReference>
<dbReference type="PRINTS" id="PR00120">
    <property type="entry name" value="HATPASE"/>
</dbReference>
<dbReference type="NCBIfam" id="TIGR01494">
    <property type="entry name" value="ATPase_P-type"/>
    <property type="match status" value="2"/>
</dbReference>
<dbReference type="OrthoDB" id="116380at2759"/>
<feature type="transmembrane region" description="Helical" evidence="12">
    <location>
        <begin position="341"/>
        <end position="368"/>
    </location>
</feature>
<dbReference type="GO" id="GO:0005388">
    <property type="term" value="F:P-type calcium transporter activity"/>
    <property type="evidence" value="ECO:0000318"/>
    <property type="project" value="GO_Central"/>
</dbReference>
<dbReference type="Gramene" id="PNW79302">
    <property type="protein sequence ID" value="PNW79302"/>
    <property type="gene ID" value="CHLRE_09g410050v5"/>
</dbReference>
<feature type="region of interest" description="Disordered" evidence="11">
    <location>
        <begin position="1132"/>
        <end position="1157"/>
    </location>
</feature>
<feature type="compositionally biased region" description="Basic residues" evidence="11">
    <location>
        <begin position="1132"/>
        <end position="1142"/>
    </location>
</feature>
<dbReference type="InterPro" id="IPR050510">
    <property type="entry name" value="Cation_transp_ATPase_P-type"/>
</dbReference>
<dbReference type="Pfam" id="PF00122">
    <property type="entry name" value="E1-E2_ATPase"/>
    <property type="match status" value="1"/>
</dbReference>
<keyword evidence="7" id="KW-1278">Translocase</keyword>
<accession>A0A2K3DFK1</accession>
<dbReference type="InParanoid" id="A0A2K3DFK1"/>
<evidence type="ECO:0000256" key="9">
    <source>
        <dbReference type="ARBA" id="ARBA00023136"/>
    </source>
</evidence>
<feature type="transmembrane region" description="Helical" evidence="12">
    <location>
        <begin position="897"/>
        <end position="917"/>
    </location>
</feature>
<dbReference type="Gene3D" id="2.70.150.10">
    <property type="entry name" value="Calcium-transporting ATPase, cytoplasmic transduction domain A"/>
    <property type="match status" value="1"/>
</dbReference>
<dbReference type="PANTHER" id="PTHR43294">
    <property type="entry name" value="SODIUM/POTASSIUM-TRANSPORTING ATPASE SUBUNIT ALPHA"/>
    <property type="match status" value="1"/>
</dbReference>
<feature type="compositionally biased region" description="Low complexity" evidence="11">
    <location>
        <begin position="1147"/>
        <end position="1157"/>
    </location>
</feature>
<dbReference type="Pfam" id="PF13246">
    <property type="entry name" value="Cation_ATPase"/>
    <property type="match status" value="1"/>
</dbReference>
<dbReference type="SUPFAM" id="SSF81660">
    <property type="entry name" value="Metal cation-transporting ATPase, ATP-binding domain N"/>
    <property type="match status" value="1"/>
</dbReference>
<dbReference type="InterPro" id="IPR036412">
    <property type="entry name" value="HAD-like_sf"/>
</dbReference>
<feature type="transmembrane region" description="Helical" evidence="12">
    <location>
        <begin position="146"/>
        <end position="162"/>
    </location>
</feature>
<dbReference type="InterPro" id="IPR059000">
    <property type="entry name" value="ATPase_P-type_domA"/>
</dbReference>
<dbReference type="GeneID" id="5722267"/>
<keyword evidence="6" id="KW-0067">ATP-binding</keyword>
<dbReference type="GO" id="GO:0046872">
    <property type="term" value="F:metal ion binding"/>
    <property type="evidence" value="ECO:0007669"/>
    <property type="project" value="UniProtKB-KW"/>
</dbReference>
<evidence type="ECO:0000256" key="12">
    <source>
        <dbReference type="SAM" id="Phobius"/>
    </source>
</evidence>
<dbReference type="InterPro" id="IPR023298">
    <property type="entry name" value="ATPase_P-typ_TM_dom_sf"/>
</dbReference>
<dbReference type="PANTHER" id="PTHR43294:SF21">
    <property type="entry name" value="CATION TRANSPORTING ATPASE"/>
    <property type="match status" value="1"/>
</dbReference>
<dbReference type="GO" id="GO:0005886">
    <property type="term" value="C:plasma membrane"/>
    <property type="evidence" value="ECO:0000318"/>
    <property type="project" value="GO_Central"/>
</dbReference>
<dbReference type="Gene3D" id="3.40.1110.10">
    <property type="entry name" value="Calcium-transporting ATPase, cytoplasmic domain N"/>
    <property type="match status" value="1"/>
</dbReference>
<dbReference type="InterPro" id="IPR004014">
    <property type="entry name" value="ATPase_P-typ_cation-transptr_N"/>
</dbReference>
<dbReference type="Proteomes" id="UP000006906">
    <property type="component" value="Chromosome 9"/>
</dbReference>
<keyword evidence="3 12" id="KW-0812">Transmembrane</keyword>
<dbReference type="InterPro" id="IPR006068">
    <property type="entry name" value="ATPase_P-typ_cation-transptr_C"/>
</dbReference>
<dbReference type="FunFam" id="3.40.50.1000:FF:000001">
    <property type="entry name" value="Phospholipid-transporting ATPase IC"/>
    <property type="match status" value="1"/>
</dbReference>
<keyword evidence="2" id="KW-1003">Cell membrane</keyword>
<feature type="domain" description="Cation-transporting P-type ATPase N-terminal" evidence="13">
    <location>
        <begin position="67"/>
        <end position="142"/>
    </location>
</feature>
<dbReference type="FunFam" id="2.70.150.10:FF:000016">
    <property type="entry name" value="Calcium-transporting P-type ATPase putative"/>
    <property type="match status" value="1"/>
</dbReference>
<dbReference type="RefSeq" id="XP_042921546.1">
    <property type="nucleotide sequence ID" value="XM_043066250.1"/>
</dbReference>
<evidence type="ECO:0000256" key="4">
    <source>
        <dbReference type="ARBA" id="ARBA00022723"/>
    </source>
</evidence>
<feature type="region of interest" description="Disordered" evidence="11">
    <location>
        <begin position="1184"/>
        <end position="1205"/>
    </location>
</feature>
<evidence type="ECO:0000256" key="6">
    <source>
        <dbReference type="ARBA" id="ARBA00022840"/>
    </source>
</evidence>
<dbReference type="KEGG" id="cre:CHLRE_09g410050v5"/>
<feature type="region of interest" description="Disordered" evidence="11">
    <location>
        <begin position="1"/>
        <end position="34"/>
    </location>
</feature>
<dbReference type="OMA" id="KMHACET"/>
<dbReference type="GO" id="GO:0016887">
    <property type="term" value="F:ATP hydrolysis activity"/>
    <property type="evidence" value="ECO:0007669"/>
    <property type="project" value="InterPro"/>
</dbReference>
<evidence type="ECO:0000256" key="10">
    <source>
        <dbReference type="ARBA" id="ARBA00073741"/>
    </source>
</evidence>
<keyword evidence="8 12" id="KW-1133">Transmembrane helix</keyword>
<dbReference type="FunFam" id="3.40.50.1000:FF:000028">
    <property type="entry name" value="Calcium-transporting P-type ATPase, putative"/>
    <property type="match status" value="1"/>
</dbReference>